<evidence type="ECO:0000256" key="7">
    <source>
        <dbReference type="RuleBase" id="RU003795"/>
    </source>
</evidence>
<keyword evidence="8" id="KW-1133">Transmembrane helix</keyword>
<dbReference type="PANTHER" id="PTHR21058:SF0">
    <property type="entry name" value="6,7-DIMETHYL-8-RIBITYLLUMAZINE SYNTHASE"/>
    <property type="match status" value="1"/>
</dbReference>
<evidence type="ECO:0000313" key="10">
    <source>
        <dbReference type="Proteomes" id="UP000053237"/>
    </source>
</evidence>
<evidence type="ECO:0000256" key="2">
    <source>
        <dbReference type="ARBA" id="ARBA00007424"/>
    </source>
</evidence>
<comment type="similarity">
    <text evidence="2 7">Belongs to the DMRL synthase family.</text>
</comment>
<evidence type="ECO:0000256" key="5">
    <source>
        <dbReference type="ARBA" id="ARBA00022679"/>
    </source>
</evidence>
<dbReference type="HAMAP" id="MF_00178">
    <property type="entry name" value="Lumazine_synth"/>
    <property type="match status" value="1"/>
</dbReference>
<evidence type="ECO:0000256" key="3">
    <source>
        <dbReference type="ARBA" id="ARBA00012664"/>
    </source>
</evidence>
<feature type="transmembrane region" description="Helical" evidence="8">
    <location>
        <begin position="197"/>
        <end position="215"/>
    </location>
</feature>
<evidence type="ECO:0000256" key="6">
    <source>
        <dbReference type="ARBA" id="ARBA00048785"/>
    </source>
</evidence>
<organism evidence="9 10">
    <name type="scientific">Albugo candida</name>
    <dbReference type="NCBI Taxonomy" id="65357"/>
    <lineage>
        <taxon>Eukaryota</taxon>
        <taxon>Sar</taxon>
        <taxon>Stramenopiles</taxon>
        <taxon>Oomycota</taxon>
        <taxon>Peronosporomycetes</taxon>
        <taxon>Albuginales</taxon>
        <taxon>Albuginaceae</taxon>
        <taxon>Albugo</taxon>
    </lineage>
</organism>
<comment type="caution">
    <text evidence="9">The sequence shown here is derived from an EMBL/GenBank/DDBJ whole genome shotgun (WGS) entry which is preliminary data.</text>
</comment>
<dbReference type="EMBL" id="CAIX01000051">
    <property type="protein sequence ID" value="CCI43546.1"/>
    <property type="molecule type" value="Genomic_DNA"/>
</dbReference>
<dbReference type="NCBIfam" id="TIGR00114">
    <property type="entry name" value="lumazine-synth"/>
    <property type="match status" value="1"/>
</dbReference>
<sequence>MTSNPQNSIVQGVKMRGATRALDGKGLRIAIISARWNAEVVQALVAGAKKELLAAGVAEKDIVMLQVSGAYELPYASNRIITQQKIDAVIPIGCLIKGSTMHFEYIAEAVSQGLMRVQLDSHIPVMFGVLTCLTEEQAKERAGLTGNGHNHGEDWALTAIEMARLRERTIHSGCPMRLPEKTPYHHLSSCPFFSVSAWLHVATITTVGVAISALLKK</sequence>
<protein>
    <recommendedName>
        <fullName evidence="3 7">6,7-dimethyl-8-ribityllumazine synthase</fullName>
        <shortName evidence="7">DMRL synthase</shortName>
        <ecNumber evidence="3 7">2.5.1.78</ecNumber>
    </recommendedName>
</protein>
<dbReference type="FunFam" id="3.40.50.960:FF:000008">
    <property type="entry name" value="6,7-dimethyl-8-ribityllumazine synthase"/>
    <property type="match status" value="1"/>
</dbReference>
<keyword evidence="8" id="KW-0812">Transmembrane</keyword>
<keyword evidence="8" id="KW-0472">Membrane</keyword>
<dbReference type="Proteomes" id="UP000053237">
    <property type="component" value="Unassembled WGS sequence"/>
</dbReference>
<proteinExistence type="inferred from homology"/>
<dbReference type="STRING" id="65357.A0A024G9I9"/>
<dbReference type="Pfam" id="PF00885">
    <property type="entry name" value="DMRL_synthase"/>
    <property type="match status" value="1"/>
</dbReference>
<dbReference type="OrthoDB" id="2965at2759"/>
<evidence type="ECO:0000256" key="4">
    <source>
        <dbReference type="ARBA" id="ARBA00022619"/>
    </source>
</evidence>
<dbReference type="GO" id="GO:0009231">
    <property type="term" value="P:riboflavin biosynthetic process"/>
    <property type="evidence" value="ECO:0007669"/>
    <property type="project" value="UniProtKB-UniPathway"/>
</dbReference>
<evidence type="ECO:0000256" key="1">
    <source>
        <dbReference type="ARBA" id="ARBA00004917"/>
    </source>
</evidence>
<dbReference type="CDD" id="cd09209">
    <property type="entry name" value="Lumazine_synthase-I"/>
    <property type="match status" value="1"/>
</dbReference>
<reference evidence="9 10" key="1">
    <citation type="submission" date="2012-05" db="EMBL/GenBank/DDBJ databases">
        <title>Recombination and specialization in a pathogen metapopulation.</title>
        <authorList>
            <person name="Gardiner A."/>
            <person name="Kemen E."/>
            <person name="Schultz-Larsen T."/>
            <person name="MacLean D."/>
            <person name="Van Oosterhout C."/>
            <person name="Jones J.D.G."/>
        </authorList>
    </citation>
    <scope>NUCLEOTIDE SEQUENCE [LARGE SCALE GENOMIC DNA]</scope>
    <source>
        <strain evidence="9 10">Ac Nc2</strain>
    </source>
</reference>
<dbReference type="InterPro" id="IPR034964">
    <property type="entry name" value="LS"/>
</dbReference>
<evidence type="ECO:0000313" key="9">
    <source>
        <dbReference type="EMBL" id="CCI43546.1"/>
    </source>
</evidence>
<gene>
    <name evidence="9" type="ORF">BN9_043300</name>
</gene>
<dbReference type="EC" id="2.5.1.78" evidence="3 7"/>
<keyword evidence="10" id="KW-1185">Reference proteome</keyword>
<dbReference type="Gene3D" id="3.40.50.960">
    <property type="entry name" value="Lumazine/riboflavin synthase"/>
    <property type="match status" value="2"/>
</dbReference>
<dbReference type="AlphaFoldDB" id="A0A024G9I9"/>
<comment type="function">
    <text evidence="7">Catalyzes the formation of 6,7-dimethyl-8-ribityllumazine by condensation of 5-amino-6-(D-ribitylamino)uracil with 3,4-dihydroxy-2-butanone 4-phosphate. This is the penultimate step in the biosynthesis of riboflavin.</text>
</comment>
<keyword evidence="4 7" id="KW-0686">Riboflavin biosynthesis</keyword>
<name>A0A024G9I9_9STRA</name>
<dbReference type="PANTHER" id="PTHR21058">
    <property type="entry name" value="6,7-DIMETHYL-8-RIBITYLLUMAZINE SYNTHASE DMRL SYNTHASE LUMAZINE SYNTHASE"/>
    <property type="match status" value="1"/>
</dbReference>
<dbReference type="InterPro" id="IPR002180">
    <property type="entry name" value="LS/RS"/>
</dbReference>
<dbReference type="SUPFAM" id="SSF52121">
    <property type="entry name" value="Lumazine synthase"/>
    <property type="match status" value="1"/>
</dbReference>
<accession>A0A024G9I9</accession>
<comment type="catalytic activity">
    <reaction evidence="6 7">
        <text>(2S)-2-hydroxy-3-oxobutyl phosphate + 5-amino-6-(D-ribitylamino)uracil = 6,7-dimethyl-8-(1-D-ribityl)lumazine + phosphate + 2 H2O + H(+)</text>
        <dbReference type="Rhea" id="RHEA:26152"/>
        <dbReference type="ChEBI" id="CHEBI:15377"/>
        <dbReference type="ChEBI" id="CHEBI:15378"/>
        <dbReference type="ChEBI" id="CHEBI:15934"/>
        <dbReference type="ChEBI" id="CHEBI:43474"/>
        <dbReference type="ChEBI" id="CHEBI:58201"/>
        <dbReference type="ChEBI" id="CHEBI:58830"/>
        <dbReference type="EC" id="2.5.1.78"/>
    </reaction>
</comment>
<dbReference type="GO" id="GO:0009349">
    <property type="term" value="C:riboflavin synthase complex"/>
    <property type="evidence" value="ECO:0007669"/>
    <property type="project" value="UniProtKB-UniRule"/>
</dbReference>
<comment type="pathway">
    <text evidence="1 7">Cofactor biosynthesis; riboflavin biosynthesis; riboflavin from 2-hydroxy-3-oxobutyl phosphate and 5-amino-6-(D-ribitylamino)uracil: step 1/2.</text>
</comment>
<keyword evidence="5 7" id="KW-0808">Transferase</keyword>
<evidence type="ECO:0000256" key="8">
    <source>
        <dbReference type="SAM" id="Phobius"/>
    </source>
</evidence>
<dbReference type="GO" id="GO:0000906">
    <property type="term" value="F:6,7-dimethyl-8-ribityllumazine synthase activity"/>
    <property type="evidence" value="ECO:0007669"/>
    <property type="project" value="UniProtKB-EC"/>
</dbReference>
<dbReference type="UniPathway" id="UPA00275">
    <property type="reaction ID" value="UER00404"/>
</dbReference>
<dbReference type="InParanoid" id="A0A024G9I9"/>
<dbReference type="InterPro" id="IPR036467">
    <property type="entry name" value="LS/RS_sf"/>
</dbReference>